<reference evidence="3" key="2">
    <citation type="submission" date="2009-11" db="EMBL/GenBank/DDBJ databases">
        <title>The Genome Sequence of Allomyces macrogynus strain ATCC 38327.</title>
        <authorList>
            <consortium name="The Broad Institute Genome Sequencing Platform"/>
            <person name="Russ C."/>
            <person name="Cuomo C."/>
            <person name="Shea T."/>
            <person name="Young S.K."/>
            <person name="Zeng Q."/>
            <person name="Koehrsen M."/>
            <person name="Haas B."/>
            <person name="Borodovsky M."/>
            <person name="Guigo R."/>
            <person name="Alvarado L."/>
            <person name="Berlin A."/>
            <person name="Borenstein D."/>
            <person name="Chen Z."/>
            <person name="Engels R."/>
            <person name="Freedman E."/>
            <person name="Gellesch M."/>
            <person name="Goldberg J."/>
            <person name="Griggs A."/>
            <person name="Gujja S."/>
            <person name="Heiman D."/>
            <person name="Hepburn T."/>
            <person name="Howarth C."/>
            <person name="Jen D."/>
            <person name="Larson L."/>
            <person name="Lewis B."/>
            <person name="Mehta T."/>
            <person name="Park D."/>
            <person name="Pearson M."/>
            <person name="Roberts A."/>
            <person name="Saif S."/>
            <person name="Shenoy N."/>
            <person name="Sisk P."/>
            <person name="Stolte C."/>
            <person name="Sykes S."/>
            <person name="Walk T."/>
            <person name="White J."/>
            <person name="Yandava C."/>
            <person name="Burger G."/>
            <person name="Gray M.W."/>
            <person name="Holland P.W.H."/>
            <person name="King N."/>
            <person name="Lang F.B.F."/>
            <person name="Roger A.J."/>
            <person name="Ruiz-Trillo I."/>
            <person name="Lander E."/>
            <person name="Nusbaum C."/>
        </authorList>
    </citation>
    <scope>NUCLEOTIDE SEQUENCE [LARGE SCALE GENOMIC DNA]</scope>
    <source>
        <strain evidence="3">ATCC 38327</strain>
    </source>
</reference>
<accession>A0A0L0SBY8</accession>
<dbReference type="STRING" id="578462.A0A0L0SBY8"/>
<name>A0A0L0SBY8_ALLM3</name>
<feature type="compositionally biased region" description="Pro residues" evidence="1">
    <location>
        <begin position="538"/>
        <end position="553"/>
    </location>
</feature>
<feature type="compositionally biased region" description="Acidic residues" evidence="1">
    <location>
        <begin position="606"/>
        <end position="616"/>
    </location>
</feature>
<gene>
    <name evidence="2" type="ORF">AMAG_05425</name>
</gene>
<protein>
    <submittedName>
        <fullName evidence="2">Uncharacterized protein</fullName>
    </submittedName>
</protein>
<sequence length="670" mass="72500">MNYACELFDATTWLIFVLAPPGQAILTRQIINHGVDMLEPIIIEVDREFPRVALRKAAVQLAERIRDRRSARSPHIVILSSPHADVANVYLTRLAATLFVPLAPPEFRIVHFRPPDALNVWWALEWRRAARVAARQEGTDEPAAASDPAEETALAVAWTNGHKEGVIEVANPQQVPADRVVAMPAGLEVPGGSTRMAMAALIMDAATLFYDARNPSETTINRAMLDSIRQWVSGSRRVAGRVIIVFEVGPAAPASEDVAITAARQLAVAVGAPIYVLVLTPSAEPKTNALEGSRPLTRLPIGQLAWLQRRHHLALHRTVFVTNKLLHPWVHRCSAVEWMAGRGLVPGWTPPQQPPTWATQIADSGARSDHRPWYPMLDQEPGPDGVRREQSVDLVHVLVEGPPIATLAAWIAAATAADTPGVALTQPRLADSQAMDSQVTTMSDSQVGAATQVADGSDTDHDNDDNYSPPPPPPPPTRKLPASFLEPAPSARRGRASRPREDPSPTTGEPATKKLRPSPPDARNADALPASASTPTPASKPTPSDPPTRPTMPGPATSRPNPPSRPTPPRLAPTPSVGPKGPRRQLLGTTTDSIMNSPPRPAVAVESDDDTDDEGDVANGKPFEFDLFADNFGRPKPRRLQPKQPEPKAEEKKAEPAKPKTVLDYFQDLF</sequence>
<feature type="compositionally biased region" description="Pro residues" evidence="1">
    <location>
        <begin position="468"/>
        <end position="478"/>
    </location>
</feature>
<dbReference type="AlphaFoldDB" id="A0A0L0SBY8"/>
<evidence type="ECO:0000256" key="1">
    <source>
        <dbReference type="SAM" id="MobiDB-lite"/>
    </source>
</evidence>
<feature type="compositionally biased region" description="Pro residues" evidence="1">
    <location>
        <begin position="560"/>
        <end position="572"/>
    </location>
</feature>
<dbReference type="EMBL" id="GG745335">
    <property type="protein sequence ID" value="KNE59981.1"/>
    <property type="molecule type" value="Genomic_DNA"/>
</dbReference>
<organism evidence="2 3">
    <name type="scientific">Allomyces macrogynus (strain ATCC 38327)</name>
    <name type="common">Allomyces javanicus var. macrogynus</name>
    <dbReference type="NCBI Taxonomy" id="578462"/>
    <lineage>
        <taxon>Eukaryota</taxon>
        <taxon>Fungi</taxon>
        <taxon>Fungi incertae sedis</taxon>
        <taxon>Blastocladiomycota</taxon>
        <taxon>Blastocladiomycetes</taxon>
        <taxon>Blastocladiales</taxon>
        <taxon>Blastocladiaceae</taxon>
        <taxon>Allomyces</taxon>
    </lineage>
</organism>
<evidence type="ECO:0000313" key="3">
    <source>
        <dbReference type="Proteomes" id="UP000054350"/>
    </source>
</evidence>
<dbReference type="Proteomes" id="UP000054350">
    <property type="component" value="Unassembled WGS sequence"/>
</dbReference>
<feature type="compositionally biased region" description="Low complexity" evidence="1">
    <location>
        <begin position="527"/>
        <end position="537"/>
    </location>
</feature>
<dbReference type="VEuPathDB" id="FungiDB:AMAG_05425"/>
<feature type="compositionally biased region" description="Polar residues" evidence="1">
    <location>
        <begin position="434"/>
        <end position="449"/>
    </location>
</feature>
<reference evidence="2 3" key="1">
    <citation type="submission" date="2009-11" db="EMBL/GenBank/DDBJ databases">
        <title>Annotation of Allomyces macrogynus ATCC 38327.</title>
        <authorList>
            <consortium name="The Broad Institute Genome Sequencing Platform"/>
            <person name="Russ C."/>
            <person name="Cuomo C."/>
            <person name="Burger G."/>
            <person name="Gray M.W."/>
            <person name="Holland P.W.H."/>
            <person name="King N."/>
            <person name="Lang F.B.F."/>
            <person name="Roger A.J."/>
            <person name="Ruiz-Trillo I."/>
            <person name="Young S.K."/>
            <person name="Zeng Q."/>
            <person name="Gargeya S."/>
            <person name="Fitzgerald M."/>
            <person name="Haas B."/>
            <person name="Abouelleil A."/>
            <person name="Alvarado L."/>
            <person name="Arachchi H.M."/>
            <person name="Berlin A."/>
            <person name="Chapman S.B."/>
            <person name="Gearin G."/>
            <person name="Goldberg J."/>
            <person name="Griggs A."/>
            <person name="Gujja S."/>
            <person name="Hansen M."/>
            <person name="Heiman D."/>
            <person name="Howarth C."/>
            <person name="Larimer J."/>
            <person name="Lui A."/>
            <person name="MacDonald P.J.P."/>
            <person name="McCowen C."/>
            <person name="Montmayeur A."/>
            <person name="Murphy C."/>
            <person name="Neiman D."/>
            <person name="Pearson M."/>
            <person name="Priest M."/>
            <person name="Roberts A."/>
            <person name="Saif S."/>
            <person name="Shea T."/>
            <person name="Sisk P."/>
            <person name="Stolte C."/>
            <person name="Sykes S."/>
            <person name="Wortman J."/>
            <person name="Nusbaum C."/>
            <person name="Birren B."/>
        </authorList>
    </citation>
    <scope>NUCLEOTIDE SEQUENCE [LARGE SCALE GENOMIC DNA]</scope>
    <source>
        <strain evidence="2 3">ATCC 38327</strain>
    </source>
</reference>
<feature type="compositionally biased region" description="Basic and acidic residues" evidence="1">
    <location>
        <begin position="645"/>
        <end position="658"/>
    </location>
</feature>
<evidence type="ECO:0000313" key="2">
    <source>
        <dbReference type="EMBL" id="KNE59981.1"/>
    </source>
</evidence>
<proteinExistence type="predicted"/>
<dbReference type="OrthoDB" id="5587403at2759"/>
<feature type="region of interest" description="Disordered" evidence="1">
    <location>
        <begin position="434"/>
        <end position="663"/>
    </location>
</feature>
<keyword evidence="3" id="KW-1185">Reference proteome</keyword>
<feature type="compositionally biased region" description="Polar residues" evidence="1">
    <location>
        <begin position="587"/>
        <end position="596"/>
    </location>
</feature>